<protein>
    <submittedName>
        <fullName evidence="1">Head-tail adaptor protein</fullName>
    </submittedName>
</protein>
<dbReference type="Gene3D" id="2.40.10.270">
    <property type="entry name" value="Bacteriophage SPP1 head-tail adaptor protein"/>
    <property type="match status" value="1"/>
</dbReference>
<reference evidence="1 2" key="1">
    <citation type="submission" date="2020-07" db="EMBL/GenBank/DDBJ databases">
        <title>Whole genome sequence of Sphingobium yanoikuyae A3.</title>
        <authorList>
            <person name="Han S.-S."/>
        </authorList>
    </citation>
    <scope>NUCLEOTIDE SEQUENCE [LARGE SCALE GENOMIC DNA]</scope>
    <source>
        <strain evidence="1 2">A3</strain>
    </source>
</reference>
<dbReference type="Proteomes" id="UP000515377">
    <property type="component" value="Chromosome"/>
</dbReference>
<gene>
    <name evidence="1" type="ORF">H3V42_23075</name>
</gene>
<proteinExistence type="predicted"/>
<name>A0A9X7UGT2_SPHYA</name>
<evidence type="ECO:0000313" key="1">
    <source>
        <dbReference type="EMBL" id="QNG49199.1"/>
    </source>
</evidence>
<dbReference type="AlphaFoldDB" id="A0A9X7UGT2"/>
<accession>A0A9X7UGT2</accession>
<dbReference type="EMBL" id="CP060122">
    <property type="protein sequence ID" value="QNG49199.1"/>
    <property type="molecule type" value="Genomic_DNA"/>
</dbReference>
<evidence type="ECO:0000313" key="2">
    <source>
        <dbReference type="Proteomes" id="UP000515377"/>
    </source>
</evidence>
<dbReference type="InterPro" id="IPR038666">
    <property type="entry name" value="SSP1_head-tail_sf"/>
</dbReference>
<organism evidence="1 2">
    <name type="scientific">Sphingobium yanoikuyae</name>
    <name type="common">Sphingomonas yanoikuyae</name>
    <dbReference type="NCBI Taxonomy" id="13690"/>
    <lineage>
        <taxon>Bacteria</taxon>
        <taxon>Pseudomonadati</taxon>
        <taxon>Pseudomonadota</taxon>
        <taxon>Alphaproteobacteria</taxon>
        <taxon>Sphingomonadales</taxon>
        <taxon>Sphingomonadaceae</taxon>
        <taxon>Sphingobium</taxon>
    </lineage>
</organism>
<sequence length="115" mass="12342">MGIAAGDLEWLVTIARAPDTDDGLSSVPGEFAGIGQRWAKKTDIKDGERLRAGENAQDLTSRFLFLSDDLTRSITAKDALICDGAIHYVIGAKSWGGRNVGVEVTCSSRPDMRTS</sequence>